<dbReference type="STRING" id="1448320.A0A319CWC8"/>
<dbReference type="CDD" id="cd06558">
    <property type="entry name" value="crotonase-like"/>
    <property type="match status" value="1"/>
</dbReference>
<dbReference type="InterPro" id="IPR029045">
    <property type="entry name" value="ClpP/crotonase-like_dom_sf"/>
</dbReference>
<dbReference type="VEuPathDB" id="FungiDB:BO71DRAFT_403315"/>
<dbReference type="Pfam" id="PF00378">
    <property type="entry name" value="ECH_1"/>
    <property type="match status" value="1"/>
</dbReference>
<keyword evidence="3" id="KW-1185">Reference proteome</keyword>
<gene>
    <name evidence="2" type="ORF">BO71DRAFT_403315</name>
</gene>
<organism evidence="2 3">
    <name type="scientific">Aspergillus ellipticus CBS 707.79</name>
    <dbReference type="NCBI Taxonomy" id="1448320"/>
    <lineage>
        <taxon>Eukaryota</taxon>
        <taxon>Fungi</taxon>
        <taxon>Dikarya</taxon>
        <taxon>Ascomycota</taxon>
        <taxon>Pezizomycotina</taxon>
        <taxon>Eurotiomycetes</taxon>
        <taxon>Eurotiomycetidae</taxon>
        <taxon>Eurotiales</taxon>
        <taxon>Aspergillaceae</taxon>
        <taxon>Aspergillus</taxon>
        <taxon>Aspergillus subgen. Circumdati</taxon>
    </lineage>
</organism>
<dbReference type="Proteomes" id="UP000247810">
    <property type="component" value="Unassembled WGS sequence"/>
</dbReference>
<dbReference type="PANTHER" id="PTHR43802:SF1">
    <property type="entry name" value="IP11341P-RELATED"/>
    <property type="match status" value="1"/>
</dbReference>
<evidence type="ECO:0000256" key="1">
    <source>
        <dbReference type="ARBA" id="ARBA00005254"/>
    </source>
</evidence>
<dbReference type="PANTHER" id="PTHR43802">
    <property type="entry name" value="ENOYL-COA HYDRATASE"/>
    <property type="match status" value="1"/>
</dbReference>
<comment type="similarity">
    <text evidence="1">Belongs to the enoyl-CoA hydratase/isomerase family.</text>
</comment>
<accession>A0A319CWC8</accession>
<evidence type="ECO:0000313" key="3">
    <source>
        <dbReference type="Proteomes" id="UP000247810"/>
    </source>
</evidence>
<evidence type="ECO:0000313" key="2">
    <source>
        <dbReference type="EMBL" id="PYH89150.1"/>
    </source>
</evidence>
<dbReference type="SUPFAM" id="SSF52096">
    <property type="entry name" value="ClpP/crotonase"/>
    <property type="match status" value="1"/>
</dbReference>
<dbReference type="OrthoDB" id="2139957at2759"/>
<name>A0A319CWC8_9EURO</name>
<dbReference type="EMBL" id="KZ826046">
    <property type="protein sequence ID" value="PYH89150.1"/>
    <property type="molecule type" value="Genomic_DNA"/>
</dbReference>
<dbReference type="InterPro" id="IPR001753">
    <property type="entry name" value="Enoyl-CoA_hydra/iso"/>
</dbReference>
<proteinExistence type="inferred from homology"/>
<sequence>MFTTPPPPTQFATLSYPTPQILLVTLSRPAALNSITTAGHHELHAVWTWMDEEPSIRVGVLTGQGRAFCAGADLKGEY</sequence>
<dbReference type="Gene3D" id="3.30.300.220">
    <property type="match status" value="1"/>
</dbReference>
<protein>
    <submittedName>
        <fullName evidence="2">ClpP/crotonase</fullName>
    </submittedName>
</protein>
<dbReference type="AlphaFoldDB" id="A0A319CWC8"/>
<reference evidence="2 3" key="1">
    <citation type="submission" date="2018-02" db="EMBL/GenBank/DDBJ databases">
        <title>The genomes of Aspergillus section Nigri reveals drivers in fungal speciation.</title>
        <authorList>
            <consortium name="DOE Joint Genome Institute"/>
            <person name="Vesth T.C."/>
            <person name="Nybo J."/>
            <person name="Theobald S."/>
            <person name="Brandl J."/>
            <person name="Frisvad J.C."/>
            <person name="Nielsen K.F."/>
            <person name="Lyhne E.K."/>
            <person name="Kogle M.E."/>
            <person name="Kuo A."/>
            <person name="Riley R."/>
            <person name="Clum A."/>
            <person name="Nolan M."/>
            <person name="Lipzen A."/>
            <person name="Salamov A."/>
            <person name="Henrissat B."/>
            <person name="Wiebenga A."/>
            <person name="De vries R.P."/>
            <person name="Grigoriev I.V."/>
            <person name="Mortensen U.H."/>
            <person name="Andersen M.R."/>
            <person name="Baker S.E."/>
        </authorList>
    </citation>
    <scope>NUCLEOTIDE SEQUENCE [LARGE SCALE GENOMIC DNA]</scope>
    <source>
        <strain evidence="2 3">CBS 707.79</strain>
    </source>
</reference>